<dbReference type="Proteomes" id="UP000001747">
    <property type="component" value="Chromosome"/>
</dbReference>
<dbReference type="HOGENOM" id="CLU_3387526_0_0_2"/>
<protein>
    <submittedName>
        <fullName evidence="1">ORF1 in transposon ISC1048</fullName>
    </submittedName>
</protein>
<evidence type="ECO:0000313" key="2">
    <source>
        <dbReference type="Proteomes" id="UP000001747"/>
    </source>
</evidence>
<organism evidence="1 2">
    <name type="scientific">Saccharolobus islandicus (strain L.S.2.15 / Lassen #1)</name>
    <name type="common">Sulfolobus islandicus</name>
    <dbReference type="NCBI Taxonomy" id="429572"/>
    <lineage>
        <taxon>Archaea</taxon>
        <taxon>Thermoproteota</taxon>
        <taxon>Thermoprotei</taxon>
        <taxon>Sulfolobales</taxon>
        <taxon>Sulfolobaceae</taxon>
        <taxon>Saccharolobus</taxon>
    </lineage>
</organism>
<gene>
    <name evidence="1" type="ordered locus">LS215_0736</name>
</gene>
<dbReference type="KEGG" id="sis:LS215_0736"/>
<proteinExistence type="predicted"/>
<dbReference type="EMBL" id="CP001399">
    <property type="protein sequence ID" value="ACP34802.1"/>
    <property type="molecule type" value="Genomic_DNA"/>
</dbReference>
<accession>C3MMW2</accession>
<dbReference type="AlphaFoldDB" id="C3MMW2"/>
<evidence type="ECO:0000313" key="1">
    <source>
        <dbReference type="EMBL" id="ACP34802.1"/>
    </source>
</evidence>
<reference evidence="1 2" key="1">
    <citation type="journal article" date="2009" name="Proc. Natl. Acad. Sci. U.S.A.">
        <title>Biogeography of the Sulfolobus islandicus pan-genome.</title>
        <authorList>
            <person name="Reno M.L."/>
            <person name="Held N.L."/>
            <person name="Fields C.J."/>
            <person name="Burke P.V."/>
            <person name="Whitaker R.J."/>
        </authorList>
    </citation>
    <scope>NUCLEOTIDE SEQUENCE [LARGE SCALE GENOMIC DNA]</scope>
    <source>
        <strain evidence="2">L.S.2.15 / Lassen #1</strain>
    </source>
</reference>
<sequence>MKPRLTNVQAKKDMWEDFKIGRRGSVLSRVGQ</sequence>
<name>C3MMW2_SACI2</name>